<keyword evidence="2" id="KW-1133">Transmembrane helix</keyword>
<feature type="region of interest" description="Disordered" evidence="1">
    <location>
        <begin position="25"/>
        <end position="80"/>
    </location>
</feature>
<evidence type="ECO:0000313" key="4">
    <source>
        <dbReference type="Proteomes" id="UP000623461"/>
    </source>
</evidence>
<evidence type="ECO:0000256" key="1">
    <source>
        <dbReference type="SAM" id="MobiDB-lite"/>
    </source>
</evidence>
<dbReference type="Proteomes" id="UP000623461">
    <property type="component" value="Unassembled WGS sequence"/>
</dbReference>
<evidence type="ECO:0000256" key="2">
    <source>
        <dbReference type="SAM" id="Phobius"/>
    </source>
</evidence>
<proteinExistence type="predicted"/>
<keyword evidence="2" id="KW-0812">Transmembrane</keyword>
<protein>
    <recommendedName>
        <fullName evidence="5">Secreted protein</fullName>
    </recommendedName>
</protein>
<keyword evidence="2" id="KW-0472">Membrane</keyword>
<comment type="caution">
    <text evidence="3">The sequence shown here is derived from an EMBL/GenBank/DDBJ whole genome shotgun (WGS) entry which is preliminary data.</text>
</comment>
<evidence type="ECO:0008006" key="5">
    <source>
        <dbReference type="Google" id="ProtNLM"/>
    </source>
</evidence>
<keyword evidence="4" id="KW-1185">Reference proteome</keyword>
<gene>
    <name evidence="3" type="ORF">GCM10009721_25980</name>
</gene>
<reference evidence="4" key="1">
    <citation type="journal article" date="2019" name="Int. J. Syst. Evol. Microbiol.">
        <title>The Global Catalogue of Microorganisms (GCM) 10K type strain sequencing project: providing services to taxonomists for standard genome sequencing and annotation.</title>
        <authorList>
            <consortium name="The Broad Institute Genomics Platform"/>
            <consortium name="The Broad Institute Genome Sequencing Center for Infectious Disease"/>
            <person name="Wu L."/>
            <person name="Ma J."/>
        </authorList>
    </citation>
    <scope>NUCLEOTIDE SEQUENCE [LARGE SCALE GENOMIC DNA]</scope>
    <source>
        <strain evidence="4">JCM 1365</strain>
    </source>
</reference>
<sequence length="80" mass="7659">MAVEGLTEVVAAAVVVVVLGGASGLTPALRGGRAGGGSGGSSHGHKIPVAERAPTPMAAGPGVRHESAAFPDACAHRSAH</sequence>
<dbReference type="EMBL" id="BMNZ01000004">
    <property type="protein sequence ID" value="GGM97828.1"/>
    <property type="molecule type" value="Genomic_DNA"/>
</dbReference>
<name>A0ABQ2I3S4_9MICO</name>
<accession>A0ABQ2I3S4</accession>
<feature type="transmembrane region" description="Helical" evidence="2">
    <location>
        <begin position="6"/>
        <end position="25"/>
    </location>
</feature>
<feature type="compositionally biased region" description="Gly residues" evidence="1">
    <location>
        <begin position="32"/>
        <end position="42"/>
    </location>
</feature>
<organism evidence="3 4">
    <name type="scientific">Terrabacter tumescens</name>
    <dbReference type="NCBI Taxonomy" id="60443"/>
    <lineage>
        <taxon>Bacteria</taxon>
        <taxon>Bacillati</taxon>
        <taxon>Actinomycetota</taxon>
        <taxon>Actinomycetes</taxon>
        <taxon>Micrococcales</taxon>
        <taxon>Intrasporangiaceae</taxon>
        <taxon>Terrabacter</taxon>
    </lineage>
</organism>
<evidence type="ECO:0000313" key="3">
    <source>
        <dbReference type="EMBL" id="GGM97828.1"/>
    </source>
</evidence>